<dbReference type="HOGENOM" id="CLU_050230_5_1_1"/>
<keyword evidence="6" id="KW-0408">Iron</keyword>
<evidence type="ECO:0000256" key="2">
    <source>
        <dbReference type="ARBA" id="ARBA00022559"/>
    </source>
</evidence>
<dbReference type="EMBL" id="KB469297">
    <property type="protein sequence ID" value="EPQ59866.1"/>
    <property type="molecule type" value="Genomic_DNA"/>
</dbReference>
<accession>S7QJJ6</accession>
<protein>
    <submittedName>
        <fullName evidence="9">Cloroperoxidase</fullName>
    </submittedName>
</protein>
<keyword evidence="4" id="KW-0479">Metal-binding</keyword>
<dbReference type="KEGG" id="gtr:GLOTRDRAFT_109870"/>
<sequence>MVVLSRRSVLSILSPRESAQLKSVLTVALLAFLLALVAHTRDASHDSLTADTNNAFAGTHAYIPPSPSASRSPCPALNTLANHGYLPRDGKNIHPAQIITALRDGYGLSTPLAWVLTYGGYFLLRNPPMPTALPHLAPTTLAHFTHLAKSLPTVHKMLAPFDLRELALHNHIEHDASLVHANTAPQHAYAPTQVVPALLHQLFAFAAPQSNYTRFTLSSIAKARVLREYQTNDTIDAFHAEVARGEVALVLGIFGAASTDIGNLDEKAGGGIDVALLETWFGQERLPAGWAPRHVQTLTGTVQLSKAIRAQMQKIGRDAVTSAPAAGGEAEVCVPAPHAAPIVESVSLNSSASAAEFDDGFFGELDAQEMLLNASQAAREYDYDFVLDSKAAREDGFMFTAEPGSE</sequence>
<dbReference type="PANTHER" id="PTHR33577:SF18">
    <property type="entry name" value="HEME HALOPEROXIDASE FAMILY PROFILE DOMAIN-CONTAINING PROTEIN"/>
    <property type="match status" value="1"/>
</dbReference>
<comment type="similarity">
    <text evidence="7">Belongs to the chloroperoxidase family.</text>
</comment>
<dbReference type="PANTHER" id="PTHR33577">
    <property type="entry name" value="STERIGMATOCYSTIN BIOSYNTHESIS PEROXIDASE STCC-RELATED"/>
    <property type="match status" value="1"/>
</dbReference>
<dbReference type="RefSeq" id="XP_007862736.1">
    <property type="nucleotide sequence ID" value="XM_007864545.1"/>
</dbReference>
<comment type="cofactor">
    <cofactor evidence="1">
        <name>heme b</name>
        <dbReference type="ChEBI" id="CHEBI:60344"/>
    </cofactor>
</comment>
<dbReference type="Proteomes" id="UP000030669">
    <property type="component" value="Unassembled WGS sequence"/>
</dbReference>
<name>S7QJJ6_GLOTA</name>
<proteinExistence type="inferred from homology"/>
<keyword evidence="10" id="KW-1185">Reference proteome</keyword>
<dbReference type="InterPro" id="IPR000028">
    <property type="entry name" value="Chloroperoxidase"/>
</dbReference>
<keyword evidence="2 9" id="KW-0575">Peroxidase</keyword>
<evidence type="ECO:0000256" key="5">
    <source>
        <dbReference type="ARBA" id="ARBA00023002"/>
    </source>
</evidence>
<keyword evidence="5" id="KW-0560">Oxidoreductase</keyword>
<evidence type="ECO:0000256" key="6">
    <source>
        <dbReference type="ARBA" id="ARBA00023004"/>
    </source>
</evidence>
<evidence type="ECO:0000256" key="4">
    <source>
        <dbReference type="ARBA" id="ARBA00022723"/>
    </source>
</evidence>
<dbReference type="Pfam" id="PF01328">
    <property type="entry name" value="Peroxidase_2"/>
    <property type="match status" value="1"/>
</dbReference>
<dbReference type="OrthoDB" id="407298at2759"/>
<dbReference type="InterPro" id="IPR036851">
    <property type="entry name" value="Chloroperoxidase-like_sf"/>
</dbReference>
<evidence type="ECO:0000313" key="9">
    <source>
        <dbReference type="EMBL" id="EPQ59866.1"/>
    </source>
</evidence>
<gene>
    <name evidence="9" type="primary">HTP5</name>
    <name evidence="9" type="ORF">GLOTRDRAFT_109870</name>
</gene>
<dbReference type="OMA" id="DWHPRET"/>
<reference evidence="9 10" key="1">
    <citation type="journal article" date="2012" name="Science">
        <title>The Paleozoic origin of enzymatic lignin decomposition reconstructed from 31 fungal genomes.</title>
        <authorList>
            <person name="Floudas D."/>
            <person name="Binder M."/>
            <person name="Riley R."/>
            <person name="Barry K."/>
            <person name="Blanchette R.A."/>
            <person name="Henrissat B."/>
            <person name="Martinez A.T."/>
            <person name="Otillar R."/>
            <person name="Spatafora J.W."/>
            <person name="Yadav J.S."/>
            <person name="Aerts A."/>
            <person name="Benoit I."/>
            <person name="Boyd A."/>
            <person name="Carlson A."/>
            <person name="Copeland A."/>
            <person name="Coutinho P.M."/>
            <person name="de Vries R.P."/>
            <person name="Ferreira P."/>
            <person name="Findley K."/>
            <person name="Foster B."/>
            <person name="Gaskell J."/>
            <person name="Glotzer D."/>
            <person name="Gorecki P."/>
            <person name="Heitman J."/>
            <person name="Hesse C."/>
            <person name="Hori C."/>
            <person name="Igarashi K."/>
            <person name="Jurgens J.A."/>
            <person name="Kallen N."/>
            <person name="Kersten P."/>
            <person name="Kohler A."/>
            <person name="Kuees U."/>
            <person name="Kumar T.K.A."/>
            <person name="Kuo A."/>
            <person name="LaButti K."/>
            <person name="Larrondo L.F."/>
            <person name="Lindquist E."/>
            <person name="Ling A."/>
            <person name="Lombard V."/>
            <person name="Lucas S."/>
            <person name="Lundell T."/>
            <person name="Martin R."/>
            <person name="McLaughlin D.J."/>
            <person name="Morgenstern I."/>
            <person name="Morin E."/>
            <person name="Murat C."/>
            <person name="Nagy L.G."/>
            <person name="Nolan M."/>
            <person name="Ohm R.A."/>
            <person name="Patyshakuliyeva A."/>
            <person name="Rokas A."/>
            <person name="Ruiz-Duenas F.J."/>
            <person name="Sabat G."/>
            <person name="Salamov A."/>
            <person name="Samejima M."/>
            <person name="Schmutz J."/>
            <person name="Slot J.C."/>
            <person name="St John F."/>
            <person name="Stenlid J."/>
            <person name="Sun H."/>
            <person name="Sun S."/>
            <person name="Syed K."/>
            <person name="Tsang A."/>
            <person name="Wiebenga A."/>
            <person name="Young D."/>
            <person name="Pisabarro A."/>
            <person name="Eastwood D.C."/>
            <person name="Martin F."/>
            <person name="Cullen D."/>
            <person name="Grigoriev I.V."/>
            <person name="Hibbett D.S."/>
        </authorList>
    </citation>
    <scope>NUCLEOTIDE SEQUENCE [LARGE SCALE GENOMIC DNA]</scope>
    <source>
        <strain evidence="9 10">ATCC 11539</strain>
    </source>
</reference>
<dbReference type="Gene3D" id="1.10.489.10">
    <property type="entry name" value="Chloroperoxidase-like"/>
    <property type="match status" value="1"/>
</dbReference>
<evidence type="ECO:0000256" key="1">
    <source>
        <dbReference type="ARBA" id="ARBA00001970"/>
    </source>
</evidence>
<dbReference type="AlphaFoldDB" id="S7QJJ6"/>
<dbReference type="PROSITE" id="PS51405">
    <property type="entry name" value="HEME_HALOPEROXIDASE"/>
    <property type="match status" value="1"/>
</dbReference>
<evidence type="ECO:0000259" key="8">
    <source>
        <dbReference type="PROSITE" id="PS51405"/>
    </source>
</evidence>
<dbReference type="GO" id="GO:0046872">
    <property type="term" value="F:metal ion binding"/>
    <property type="evidence" value="ECO:0007669"/>
    <property type="project" value="UniProtKB-KW"/>
</dbReference>
<dbReference type="eggNOG" id="ENOG502SP9D">
    <property type="taxonomic scope" value="Eukaryota"/>
</dbReference>
<evidence type="ECO:0000256" key="7">
    <source>
        <dbReference type="ARBA" id="ARBA00025795"/>
    </source>
</evidence>
<feature type="domain" description="Heme haloperoxidase family profile" evidence="8">
    <location>
        <begin position="58"/>
        <end position="306"/>
    </location>
</feature>
<dbReference type="SUPFAM" id="SSF47571">
    <property type="entry name" value="Cloroperoxidase"/>
    <property type="match status" value="1"/>
</dbReference>
<organism evidence="9 10">
    <name type="scientific">Gloeophyllum trabeum (strain ATCC 11539 / FP-39264 / Madison 617)</name>
    <name type="common">Brown rot fungus</name>
    <dbReference type="NCBI Taxonomy" id="670483"/>
    <lineage>
        <taxon>Eukaryota</taxon>
        <taxon>Fungi</taxon>
        <taxon>Dikarya</taxon>
        <taxon>Basidiomycota</taxon>
        <taxon>Agaricomycotina</taxon>
        <taxon>Agaricomycetes</taxon>
        <taxon>Gloeophyllales</taxon>
        <taxon>Gloeophyllaceae</taxon>
        <taxon>Gloeophyllum</taxon>
    </lineage>
</organism>
<dbReference type="GeneID" id="19299110"/>
<dbReference type="GO" id="GO:0004601">
    <property type="term" value="F:peroxidase activity"/>
    <property type="evidence" value="ECO:0007669"/>
    <property type="project" value="UniProtKB-KW"/>
</dbReference>
<evidence type="ECO:0000256" key="3">
    <source>
        <dbReference type="ARBA" id="ARBA00022617"/>
    </source>
</evidence>
<keyword evidence="3" id="KW-0349">Heme</keyword>
<evidence type="ECO:0000313" key="10">
    <source>
        <dbReference type="Proteomes" id="UP000030669"/>
    </source>
</evidence>